<dbReference type="PANTHER" id="PTHR15426">
    <property type="entry name" value="PROTEIN DEPP1"/>
    <property type="match status" value="1"/>
</dbReference>
<comment type="caution">
    <text evidence="2">The sequence shown here is derived from an EMBL/GenBank/DDBJ whole genome shotgun (WGS) entry which is preliminary data.</text>
</comment>
<dbReference type="OrthoDB" id="9891865at2759"/>
<gene>
    <name evidence="2" type="ORF">SKAU_G00365200</name>
</gene>
<sequence length="312" mass="34394">MLLNRKSPNAGTGLQVKKRRHLSALKTTAYLIAGMRPRSRLLAKKRLPTIREGYEELLQDMNQVNSYHAAPCHAQRDGLSTEDYLLSICQLARPAFPLREQDRDILTLGQLEALKPGLRLPRLPTPTRPLTPTARSCSYREEEKTEKAGSRALHGGNGSRADPLEYLYGRRDTPASSTCVYMDTEGRLSEDPEKGGASPGSRPRSQSFPRLCSPRHAHRKSSCPEIRLADTPSPAPLGNRPCPSNGKKPSATTLPSESDQEMMGWCSPAGERKNCNGGADKHSVISSWIADCRTAWHEAKMKACMLPTIAEI</sequence>
<dbReference type="PANTHER" id="PTHR15426:SF6">
    <property type="entry name" value="PROTEIN DEPP1"/>
    <property type="match status" value="1"/>
</dbReference>
<organism evidence="2 3">
    <name type="scientific">Synaphobranchus kaupii</name>
    <name type="common">Kaup's arrowtooth eel</name>
    <dbReference type="NCBI Taxonomy" id="118154"/>
    <lineage>
        <taxon>Eukaryota</taxon>
        <taxon>Metazoa</taxon>
        <taxon>Chordata</taxon>
        <taxon>Craniata</taxon>
        <taxon>Vertebrata</taxon>
        <taxon>Euteleostomi</taxon>
        <taxon>Actinopterygii</taxon>
        <taxon>Neopterygii</taxon>
        <taxon>Teleostei</taxon>
        <taxon>Anguilliformes</taxon>
        <taxon>Synaphobranchidae</taxon>
        <taxon>Synaphobranchus</taxon>
    </lineage>
</organism>
<proteinExistence type="predicted"/>
<accession>A0A9Q1EEY8</accession>
<dbReference type="InterPro" id="IPR020133">
    <property type="entry name" value="DEPP"/>
</dbReference>
<dbReference type="EMBL" id="JAINUF010000018">
    <property type="protein sequence ID" value="KAJ8337554.1"/>
    <property type="molecule type" value="Genomic_DNA"/>
</dbReference>
<name>A0A9Q1EEY8_SYNKA</name>
<evidence type="ECO:0000313" key="2">
    <source>
        <dbReference type="EMBL" id="KAJ8337554.1"/>
    </source>
</evidence>
<dbReference type="GO" id="GO:0005739">
    <property type="term" value="C:mitochondrion"/>
    <property type="evidence" value="ECO:0007669"/>
    <property type="project" value="TreeGrafter"/>
</dbReference>
<keyword evidence="3" id="KW-1185">Reference proteome</keyword>
<evidence type="ECO:0000256" key="1">
    <source>
        <dbReference type="SAM" id="MobiDB-lite"/>
    </source>
</evidence>
<dbReference type="AlphaFoldDB" id="A0A9Q1EEY8"/>
<reference evidence="2" key="1">
    <citation type="journal article" date="2023" name="Science">
        <title>Genome structures resolve the early diversification of teleost fishes.</title>
        <authorList>
            <person name="Parey E."/>
            <person name="Louis A."/>
            <person name="Montfort J."/>
            <person name="Bouchez O."/>
            <person name="Roques C."/>
            <person name="Iampietro C."/>
            <person name="Lluch J."/>
            <person name="Castinel A."/>
            <person name="Donnadieu C."/>
            <person name="Desvignes T."/>
            <person name="Floi Bucao C."/>
            <person name="Jouanno E."/>
            <person name="Wen M."/>
            <person name="Mejri S."/>
            <person name="Dirks R."/>
            <person name="Jansen H."/>
            <person name="Henkel C."/>
            <person name="Chen W.J."/>
            <person name="Zahm M."/>
            <person name="Cabau C."/>
            <person name="Klopp C."/>
            <person name="Thompson A.W."/>
            <person name="Robinson-Rechavi M."/>
            <person name="Braasch I."/>
            <person name="Lecointre G."/>
            <person name="Bobe J."/>
            <person name="Postlethwait J.H."/>
            <person name="Berthelot C."/>
            <person name="Roest Crollius H."/>
            <person name="Guiguen Y."/>
        </authorList>
    </citation>
    <scope>NUCLEOTIDE SEQUENCE</scope>
    <source>
        <strain evidence="2">WJC10195</strain>
    </source>
</reference>
<dbReference type="GO" id="GO:0010506">
    <property type="term" value="P:regulation of autophagy"/>
    <property type="evidence" value="ECO:0007669"/>
    <property type="project" value="TreeGrafter"/>
</dbReference>
<protein>
    <submittedName>
        <fullName evidence="2">Uncharacterized protein</fullName>
    </submittedName>
</protein>
<feature type="region of interest" description="Disordered" evidence="1">
    <location>
        <begin position="186"/>
        <end position="263"/>
    </location>
</feature>
<feature type="compositionally biased region" description="Basic and acidic residues" evidence="1">
    <location>
        <begin position="138"/>
        <end position="149"/>
    </location>
</feature>
<feature type="region of interest" description="Disordered" evidence="1">
    <location>
        <begin position="119"/>
        <end position="169"/>
    </location>
</feature>
<evidence type="ECO:0000313" key="3">
    <source>
        <dbReference type="Proteomes" id="UP001152622"/>
    </source>
</evidence>
<dbReference type="Proteomes" id="UP001152622">
    <property type="component" value="Chromosome 18"/>
</dbReference>